<dbReference type="EMBL" id="BGZK01000366">
    <property type="protein sequence ID" value="GBP39457.1"/>
    <property type="molecule type" value="Genomic_DNA"/>
</dbReference>
<organism evidence="1 2">
    <name type="scientific">Eumeta variegata</name>
    <name type="common">Bagworm moth</name>
    <name type="synonym">Eumeta japonica</name>
    <dbReference type="NCBI Taxonomy" id="151549"/>
    <lineage>
        <taxon>Eukaryota</taxon>
        <taxon>Metazoa</taxon>
        <taxon>Ecdysozoa</taxon>
        <taxon>Arthropoda</taxon>
        <taxon>Hexapoda</taxon>
        <taxon>Insecta</taxon>
        <taxon>Pterygota</taxon>
        <taxon>Neoptera</taxon>
        <taxon>Endopterygota</taxon>
        <taxon>Lepidoptera</taxon>
        <taxon>Glossata</taxon>
        <taxon>Ditrysia</taxon>
        <taxon>Tineoidea</taxon>
        <taxon>Psychidae</taxon>
        <taxon>Oiketicinae</taxon>
        <taxon>Eumeta</taxon>
    </lineage>
</organism>
<keyword evidence="2" id="KW-1185">Reference proteome</keyword>
<proteinExistence type="predicted"/>
<dbReference type="Proteomes" id="UP000299102">
    <property type="component" value="Unassembled WGS sequence"/>
</dbReference>
<protein>
    <submittedName>
        <fullName evidence="1">Uncharacterized protein</fullName>
    </submittedName>
</protein>
<reference evidence="1 2" key="1">
    <citation type="journal article" date="2019" name="Commun. Biol.">
        <title>The bagworm genome reveals a unique fibroin gene that provides high tensile strength.</title>
        <authorList>
            <person name="Kono N."/>
            <person name="Nakamura H."/>
            <person name="Ohtoshi R."/>
            <person name="Tomita M."/>
            <person name="Numata K."/>
            <person name="Arakawa K."/>
        </authorList>
    </citation>
    <scope>NUCLEOTIDE SEQUENCE [LARGE SCALE GENOMIC DNA]</scope>
</reference>
<evidence type="ECO:0000313" key="1">
    <source>
        <dbReference type="EMBL" id="GBP39457.1"/>
    </source>
</evidence>
<dbReference type="AlphaFoldDB" id="A0A4C1VM82"/>
<comment type="caution">
    <text evidence="1">The sequence shown here is derived from an EMBL/GenBank/DDBJ whole genome shotgun (WGS) entry which is preliminary data.</text>
</comment>
<sequence>MEEARGSGPSKLQLDETQQQKLFPDFQVLYECGISLVEPAHFCAADKLATVWLIWLVAQLFVFRDVGADRIVESISVT</sequence>
<accession>A0A4C1VM82</accession>
<gene>
    <name evidence="1" type="ORF">EVAR_23808_1</name>
</gene>
<name>A0A4C1VM82_EUMVA</name>
<evidence type="ECO:0000313" key="2">
    <source>
        <dbReference type="Proteomes" id="UP000299102"/>
    </source>
</evidence>